<evidence type="ECO:0000313" key="1">
    <source>
        <dbReference type="EMBL" id="ORZ29549.1"/>
    </source>
</evidence>
<accession>A0A1Y2H4S1</accession>
<dbReference type="EMBL" id="MCFL01000161">
    <property type="protein sequence ID" value="ORZ29549.1"/>
    <property type="molecule type" value="Genomic_DNA"/>
</dbReference>
<evidence type="ECO:0000313" key="2">
    <source>
        <dbReference type="Proteomes" id="UP000193411"/>
    </source>
</evidence>
<gene>
    <name evidence="1" type="ORF">BCR44DRAFT_371253</name>
</gene>
<organism evidence="1 2">
    <name type="scientific">Catenaria anguillulae PL171</name>
    <dbReference type="NCBI Taxonomy" id="765915"/>
    <lineage>
        <taxon>Eukaryota</taxon>
        <taxon>Fungi</taxon>
        <taxon>Fungi incertae sedis</taxon>
        <taxon>Blastocladiomycota</taxon>
        <taxon>Blastocladiomycetes</taxon>
        <taxon>Blastocladiales</taxon>
        <taxon>Catenariaceae</taxon>
        <taxon>Catenaria</taxon>
    </lineage>
</organism>
<protein>
    <submittedName>
        <fullName evidence="1">Uncharacterized protein</fullName>
    </submittedName>
</protein>
<dbReference type="Proteomes" id="UP000193411">
    <property type="component" value="Unassembled WGS sequence"/>
</dbReference>
<dbReference type="AlphaFoldDB" id="A0A1Y2H4S1"/>
<keyword evidence="2" id="KW-1185">Reference proteome</keyword>
<name>A0A1Y2H4S1_9FUNG</name>
<sequence>MSFSSPRVCSYPFQRRGMLFPFLSVRLTCAWIIIGSAEGGRVGVGSSWFIQGSLALGMSMRTSVGIKGYRSQGSLTGRSVCDLLVVGRCLPVLHTCLSSLLGLLTCRK</sequence>
<comment type="caution">
    <text evidence="1">The sequence shown here is derived from an EMBL/GenBank/DDBJ whole genome shotgun (WGS) entry which is preliminary data.</text>
</comment>
<proteinExistence type="predicted"/>
<reference evidence="1 2" key="1">
    <citation type="submission" date="2016-07" db="EMBL/GenBank/DDBJ databases">
        <title>Pervasive Adenine N6-methylation of Active Genes in Fungi.</title>
        <authorList>
            <consortium name="DOE Joint Genome Institute"/>
            <person name="Mondo S.J."/>
            <person name="Dannebaum R.O."/>
            <person name="Kuo R.C."/>
            <person name="Labutti K."/>
            <person name="Haridas S."/>
            <person name="Kuo A."/>
            <person name="Salamov A."/>
            <person name="Ahrendt S.R."/>
            <person name="Lipzen A."/>
            <person name="Sullivan W."/>
            <person name="Andreopoulos W.B."/>
            <person name="Clum A."/>
            <person name="Lindquist E."/>
            <person name="Daum C."/>
            <person name="Ramamoorthy G.K."/>
            <person name="Gryganskyi A."/>
            <person name="Culley D."/>
            <person name="Magnuson J.K."/>
            <person name="James T.Y."/>
            <person name="O'Malley M.A."/>
            <person name="Stajich J.E."/>
            <person name="Spatafora J.W."/>
            <person name="Visel A."/>
            <person name="Grigoriev I.V."/>
        </authorList>
    </citation>
    <scope>NUCLEOTIDE SEQUENCE [LARGE SCALE GENOMIC DNA]</scope>
    <source>
        <strain evidence="1 2">PL171</strain>
    </source>
</reference>